<dbReference type="Proteomes" id="UP000305948">
    <property type="component" value="Unassembled WGS sequence"/>
</dbReference>
<keyword evidence="2" id="KW-1185">Reference proteome</keyword>
<organism evidence="1 2">
    <name type="scientific">Heliocybe sulcata</name>
    <dbReference type="NCBI Taxonomy" id="5364"/>
    <lineage>
        <taxon>Eukaryota</taxon>
        <taxon>Fungi</taxon>
        <taxon>Dikarya</taxon>
        <taxon>Basidiomycota</taxon>
        <taxon>Agaricomycotina</taxon>
        <taxon>Agaricomycetes</taxon>
        <taxon>Gloeophyllales</taxon>
        <taxon>Gloeophyllaceae</taxon>
        <taxon>Heliocybe</taxon>
    </lineage>
</organism>
<evidence type="ECO:0000313" key="1">
    <source>
        <dbReference type="EMBL" id="TFK51253.1"/>
    </source>
</evidence>
<reference evidence="1 2" key="1">
    <citation type="journal article" date="2019" name="Nat. Ecol. Evol.">
        <title>Megaphylogeny resolves global patterns of mushroom evolution.</title>
        <authorList>
            <person name="Varga T."/>
            <person name="Krizsan K."/>
            <person name="Foldi C."/>
            <person name="Dima B."/>
            <person name="Sanchez-Garcia M."/>
            <person name="Sanchez-Ramirez S."/>
            <person name="Szollosi G.J."/>
            <person name="Szarkandi J.G."/>
            <person name="Papp V."/>
            <person name="Albert L."/>
            <person name="Andreopoulos W."/>
            <person name="Angelini C."/>
            <person name="Antonin V."/>
            <person name="Barry K.W."/>
            <person name="Bougher N.L."/>
            <person name="Buchanan P."/>
            <person name="Buyck B."/>
            <person name="Bense V."/>
            <person name="Catcheside P."/>
            <person name="Chovatia M."/>
            <person name="Cooper J."/>
            <person name="Damon W."/>
            <person name="Desjardin D."/>
            <person name="Finy P."/>
            <person name="Geml J."/>
            <person name="Haridas S."/>
            <person name="Hughes K."/>
            <person name="Justo A."/>
            <person name="Karasinski D."/>
            <person name="Kautmanova I."/>
            <person name="Kiss B."/>
            <person name="Kocsube S."/>
            <person name="Kotiranta H."/>
            <person name="LaButti K.M."/>
            <person name="Lechner B.E."/>
            <person name="Liimatainen K."/>
            <person name="Lipzen A."/>
            <person name="Lukacs Z."/>
            <person name="Mihaltcheva S."/>
            <person name="Morgado L.N."/>
            <person name="Niskanen T."/>
            <person name="Noordeloos M.E."/>
            <person name="Ohm R.A."/>
            <person name="Ortiz-Santana B."/>
            <person name="Ovrebo C."/>
            <person name="Racz N."/>
            <person name="Riley R."/>
            <person name="Savchenko A."/>
            <person name="Shiryaev A."/>
            <person name="Soop K."/>
            <person name="Spirin V."/>
            <person name="Szebenyi C."/>
            <person name="Tomsovsky M."/>
            <person name="Tulloss R.E."/>
            <person name="Uehling J."/>
            <person name="Grigoriev I.V."/>
            <person name="Vagvolgyi C."/>
            <person name="Papp T."/>
            <person name="Martin F.M."/>
            <person name="Miettinen O."/>
            <person name="Hibbett D.S."/>
            <person name="Nagy L.G."/>
        </authorList>
    </citation>
    <scope>NUCLEOTIDE SEQUENCE [LARGE SCALE GENOMIC DNA]</scope>
    <source>
        <strain evidence="1 2">OMC1185</strain>
    </source>
</reference>
<accession>A0A5C3N216</accession>
<protein>
    <submittedName>
        <fullName evidence="1">Uncharacterized protein</fullName>
    </submittedName>
</protein>
<dbReference type="AlphaFoldDB" id="A0A5C3N216"/>
<dbReference type="EMBL" id="ML213511">
    <property type="protein sequence ID" value="TFK51253.1"/>
    <property type="molecule type" value="Genomic_DNA"/>
</dbReference>
<feature type="non-terminal residue" evidence="1">
    <location>
        <position position="105"/>
    </location>
</feature>
<evidence type="ECO:0000313" key="2">
    <source>
        <dbReference type="Proteomes" id="UP000305948"/>
    </source>
</evidence>
<gene>
    <name evidence="1" type="ORF">OE88DRAFT_1597060</name>
</gene>
<proteinExistence type="predicted"/>
<name>A0A5C3N216_9AGAM</name>
<dbReference type="OrthoDB" id="3268967at2759"/>
<dbReference type="STRING" id="5364.A0A5C3N216"/>
<sequence>MNTTNTSTGYSPFQLRFRRSPRMIPPLVAPEATREALDAEHLLQNIRSIVADAQDNLLAAKVDQAFYANRSRGKEPEFKVGDMVMLSTKNRRREYKSKGQKRVAK</sequence>